<dbReference type="Pfam" id="PF04055">
    <property type="entry name" value="Radical_SAM"/>
    <property type="match status" value="1"/>
</dbReference>
<dbReference type="Gene3D" id="3.20.20.70">
    <property type="entry name" value="Aldolase class I"/>
    <property type="match status" value="1"/>
</dbReference>
<proteinExistence type="predicted"/>
<dbReference type="PROSITE" id="PS51918">
    <property type="entry name" value="RADICAL_SAM"/>
    <property type="match status" value="1"/>
</dbReference>
<evidence type="ECO:0000259" key="7">
    <source>
        <dbReference type="PROSITE" id="PS51918"/>
    </source>
</evidence>
<dbReference type="PANTHER" id="PTHR43787:SF10">
    <property type="entry name" value="COFACTOR MODIFYING PROTEIN"/>
    <property type="match status" value="1"/>
</dbReference>
<dbReference type="SFLD" id="SFLDG01067">
    <property type="entry name" value="SPASM/twitch_domain_containing"/>
    <property type="match status" value="1"/>
</dbReference>
<evidence type="ECO:0000256" key="2">
    <source>
        <dbReference type="ARBA" id="ARBA00022485"/>
    </source>
</evidence>
<dbReference type="InterPro" id="IPR000385">
    <property type="entry name" value="MoaA_NifB_PqqE_Fe-S-bd_CS"/>
</dbReference>
<dbReference type="InterPro" id="IPR023885">
    <property type="entry name" value="4Fe4S-binding_SPASM_dom"/>
</dbReference>
<dbReference type="GO" id="GO:0046872">
    <property type="term" value="F:metal ion binding"/>
    <property type="evidence" value="ECO:0007669"/>
    <property type="project" value="UniProtKB-KW"/>
</dbReference>
<comment type="cofactor">
    <cofactor evidence="1">
        <name>[4Fe-4S] cluster</name>
        <dbReference type="ChEBI" id="CHEBI:49883"/>
    </cofactor>
</comment>
<gene>
    <name evidence="8" type="ORF">Aargi30884_10120</name>
</gene>
<dbReference type="RefSeq" id="WP_118277017.1">
    <property type="nucleotide sequence ID" value="NZ_AP019695.1"/>
</dbReference>
<reference evidence="9" key="1">
    <citation type="submission" date="2019-05" db="EMBL/GenBank/DDBJ databases">
        <title>Complete genome sequencing of Absiella argi strain JCM 30884.</title>
        <authorList>
            <person name="Sakamoto M."/>
            <person name="Murakami T."/>
            <person name="Mori H."/>
        </authorList>
    </citation>
    <scope>NUCLEOTIDE SEQUENCE [LARGE SCALE GENOMIC DNA]</scope>
    <source>
        <strain evidence="9">JCM 30884</strain>
    </source>
</reference>
<evidence type="ECO:0000256" key="3">
    <source>
        <dbReference type="ARBA" id="ARBA00022691"/>
    </source>
</evidence>
<dbReference type="InterPro" id="IPR013785">
    <property type="entry name" value="Aldolase_TIM"/>
</dbReference>
<evidence type="ECO:0000256" key="6">
    <source>
        <dbReference type="ARBA" id="ARBA00023014"/>
    </source>
</evidence>
<keyword evidence="3" id="KW-0949">S-adenosyl-L-methionine</keyword>
<keyword evidence="6" id="KW-0411">Iron-sulfur</keyword>
<evidence type="ECO:0000313" key="8">
    <source>
        <dbReference type="EMBL" id="BBK22109.1"/>
    </source>
</evidence>
<dbReference type="PROSITE" id="PS01305">
    <property type="entry name" value="MOAA_NIFB_PQQE"/>
    <property type="match status" value="1"/>
</dbReference>
<dbReference type="PANTHER" id="PTHR43787">
    <property type="entry name" value="FEMO COFACTOR BIOSYNTHESIS PROTEIN NIFB-RELATED"/>
    <property type="match status" value="1"/>
</dbReference>
<dbReference type="Pfam" id="PF13186">
    <property type="entry name" value="SPASM"/>
    <property type="match status" value="1"/>
</dbReference>
<sequence length="284" mass="32941">MRFKRVYIEITNACNLSCSFCIKNDRPIHSMTIEEFSHIISQVKPYTDYVYLHILGEPLSHPHLLAFLDICKDAKIKVNITTNGTLLRKKGEELCHPALRQLNVSLHSFSEHEQANYLNDVCTYSRLLAKHNIHINLRLWSLENGVLSKESKKLLEEVCAYFQVEKPAEIKRLKRFDLEKYIHLHFEEVFQWPSLKHPYVSDTGRCLGMKTMAGILSDGTLVPCCLDSKKECNLGNVFTTPLKDLLESERVKSICKGFDENRIEEELCKHCSYRLRFSKGKESF</sequence>
<keyword evidence="2" id="KW-0004">4Fe-4S</keyword>
<dbReference type="SFLD" id="SFLDS00029">
    <property type="entry name" value="Radical_SAM"/>
    <property type="match status" value="1"/>
</dbReference>
<dbReference type="EMBL" id="AP019695">
    <property type="protein sequence ID" value="BBK22109.1"/>
    <property type="molecule type" value="Genomic_DNA"/>
</dbReference>
<feature type="domain" description="Radical SAM core" evidence="7">
    <location>
        <begin position="1"/>
        <end position="191"/>
    </location>
</feature>
<dbReference type="AlphaFoldDB" id="A0A6N4TH71"/>
<evidence type="ECO:0000256" key="1">
    <source>
        <dbReference type="ARBA" id="ARBA00001966"/>
    </source>
</evidence>
<accession>A0A6N4TH71</accession>
<evidence type="ECO:0000256" key="5">
    <source>
        <dbReference type="ARBA" id="ARBA00023004"/>
    </source>
</evidence>
<dbReference type="Proteomes" id="UP000464754">
    <property type="component" value="Chromosome"/>
</dbReference>
<dbReference type="KEGG" id="aarg:Aargi30884_10120"/>
<protein>
    <submittedName>
        <fullName evidence="8">Radical SAM domain protein</fullName>
    </submittedName>
</protein>
<name>A0A6N4TH71_9FIRM</name>
<keyword evidence="5" id="KW-0408">Iron</keyword>
<dbReference type="InterPro" id="IPR058240">
    <property type="entry name" value="rSAM_sf"/>
</dbReference>
<organism evidence="8 9">
    <name type="scientific">Amedibacterium intestinale</name>
    <dbReference type="NCBI Taxonomy" id="2583452"/>
    <lineage>
        <taxon>Bacteria</taxon>
        <taxon>Bacillati</taxon>
        <taxon>Bacillota</taxon>
        <taxon>Erysipelotrichia</taxon>
        <taxon>Erysipelotrichales</taxon>
        <taxon>Erysipelotrichaceae</taxon>
        <taxon>Amedibacterium</taxon>
    </lineage>
</organism>
<keyword evidence="4" id="KW-0479">Metal-binding</keyword>
<evidence type="ECO:0000313" key="9">
    <source>
        <dbReference type="Proteomes" id="UP000464754"/>
    </source>
</evidence>
<dbReference type="InterPro" id="IPR007197">
    <property type="entry name" value="rSAM"/>
</dbReference>
<dbReference type="CDD" id="cd01335">
    <property type="entry name" value="Radical_SAM"/>
    <property type="match status" value="1"/>
</dbReference>
<evidence type="ECO:0000256" key="4">
    <source>
        <dbReference type="ARBA" id="ARBA00022723"/>
    </source>
</evidence>
<dbReference type="GO" id="GO:0051539">
    <property type="term" value="F:4 iron, 4 sulfur cluster binding"/>
    <property type="evidence" value="ECO:0007669"/>
    <property type="project" value="UniProtKB-KW"/>
</dbReference>
<keyword evidence="9" id="KW-1185">Reference proteome</keyword>
<dbReference type="GO" id="GO:0003824">
    <property type="term" value="F:catalytic activity"/>
    <property type="evidence" value="ECO:0007669"/>
    <property type="project" value="InterPro"/>
</dbReference>
<dbReference type="SUPFAM" id="SSF102114">
    <property type="entry name" value="Radical SAM enzymes"/>
    <property type="match status" value="1"/>
</dbReference>